<evidence type="ECO:0000313" key="1">
    <source>
        <dbReference type="EMBL" id="MDO3679735.1"/>
    </source>
</evidence>
<dbReference type="Proteomes" id="UP001168883">
    <property type="component" value="Unassembled WGS sequence"/>
</dbReference>
<dbReference type="RefSeq" id="WP_302879926.1">
    <property type="nucleotide sequence ID" value="NZ_JAUMKJ010000030.1"/>
</dbReference>
<reference evidence="1" key="1">
    <citation type="submission" date="2023-07" db="EMBL/GenBank/DDBJ databases">
        <authorList>
            <person name="Aktuganov G."/>
            <person name="Boyko T."/>
            <person name="Delegan Y."/>
            <person name="Galimzianova N."/>
            <person name="Gilvanova E."/>
            <person name="Korobov V."/>
            <person name="Kuzmina L."/>
            <person name="Melentiev A."/>
            <person name="Milman P."/>
            <person name="Ryabova A."/>
            <person name="Stupak E."/>
            <person name="Yasakov T."/>
            <person name="Zharikova N."/>
            <person name="Zhurenko E."/>
        </authorList>
    </citation>
    <scope>NUCLEOTIDE SEQUENCE</scope>
    <source>
        <strain evidence="1">IB-739</strain>
    </source>
</reference>
<gene>
    <name evidence="1" type="ORF">Q3C12_22230</name>
</gene>
<organism evidence="1 2">
    <name type="scientific">Paenibacillus ehimensis</name>
    <dbReference type="NCBI Taxonomy" id="79264"/>
    <lineage>
        <taxon>Bacteria</taxon>
        <taxon>Bacillati</taxon>
        <taxon>Bacillota</taxon>
        <taxon>Bacilli</taxon>
        <taxon>Bacillales</taxon>
        <taxon>Paenibacillaceae</taxon>
        <taxon>Paenibacillus</taxon>
    </lineage>
</organism>
<name>A0ABT8VFI3_9BACL</name>
<protein>
    <submittedName>
        <fullName evidence="1">DUF6042 family protein</fullName>
    </submittedName>
</protein>
<accession>A0ABT8VFI3</accession>
<dbReference type="InterPro" id="IPR046105">
    <property type="entry name" value="DUF6042"/>
</dbReference>
<evidence type="ECO:0000313" key="2">
    <source>
        <dbReference type="Proteomes" id="UP001168883"/>
    </source>
</evidence>
<comment type="caution">
    <text evidence="1">The sequence shown here is derived from an EMBL/GenBank/DDBJ whole genome shotgun (WGS) entry which is preliminary data.</text>
</comment>
<sequence>MNEGKITVKLLSKLNLIPNGHCVVPNNINENGWAGWLPIINLITLPQISYCIAMNFNKQETIEYLKNKGEQQWFWNFEDPINENSVSNDSEQYQIFDARERSIKERLERNGLSYPKNMQDVINLFISLGFLTEYHDEDNVFRLDLLIRPFPNVSSVLKK</sequence>
<dbReference type="EMBL" id="JAUMKJ010000030">
    <property type="protein sequence ID" value="MDO3679735.1"/>
    <property type="molecule type" value="Genomic_DNA"/>
</dbReference>
<dbReference type="Pfam" id="PF19508">
    <property type="entry name" value="DUF6042"/>
    <property type="match status" value="1"/>
</dbReference>
<proteinExistence type="predicted"/>
<keyword evidence="2" id="KW-1185">Reference proteome</keyword>